<dbReference type="RefSeq" id="XP_029219823.1">
    <property type="nucleotide sequence ID" value="XM_029363900.1"/>
</dbReference>
<dbReference type="OrthoDB" id="244at2759"/>
<proteinExistence type="predicted"/>
<reference evidence="2 3" key="1">
    <citation type="submission" date="2017-09" db="EMBL/GenBank/DDBJ databases">
        <title>Genome sequencing of Besnoitia besnoiti strain Bb-Ger1.</title>
        <authorList>
            <person name="Schares G."/>
            <person name="Venepally P."/>
            <person name="Lorenzi H.A."/>
        </authorList>
    </citation>
    <scope>NUCLEOTIDE SEQUENCE [LARGE SCALE GENOMIC DNA]</scope>
    <source>
        <strain evidence="2 3">Bb-Ger1</strain>
    </source>
</reference>
<sequence>MHLHGRNKEPQSSASSRKLPHHSSEDSEVHKLPSSAAYNCVPYLPYYLIGLIFLQTAFGLIELSHPDNSIPVNRFVTPRWFLKWTDRKPPVMTENTVHDCAARRVCAAAQRYSPFRLTPGSTLRGATSSLQFEFPVGELFLVLCPSCLIDLCARTLSVPLRAVHCPLLSFCPPVGPSESSLV</sequence>
<dbReference type="EMBL" id="NWUJ01000004">
    <property type="protein sequence ID" value="PFH35814.1"/>
    <property type="molecule type" value="Genomic_DNA"/>
</dbReference>
<dbReference type="AlphaFoldDB" id="A0A2A9MF32"/>
<feature type="region of interest" description="Disordered" evidence="1">
    <location>
        <begin position="1"/>
        <end position="28"/>
    </location>
</feature>
<gene>
    <name evidence="2" type="ORF">BESB_054650</name>
</gene>
<evidence type="ECO:0000256" key="1">
    <source>
        <dbReference type="SAM" id="MobiDB-lite"/>
    </source>
</evidence>
<protein>
    <submittedName>
        <fullName evidence="2">Uncharacterized protein</fullName>
    </submittedName>
</protein>
<organism evidence="2 3">
    <name type="scientific">Besnoitia besnoiti</name>
    <name type="common">Apicomplexan protozoan</name>
    <dbReference type="NCBI Taxonomy" id="94643"/>
    <lineage>
        <taxon>Eukaryota</taxon>
        <taxon>Sar</taxon>
        <taxon>Alveolata</taxon>
        <taxon>Apicomplexa</taxon>
        <taxon>Conoidasida</taxon>
        <taxon>Coccidia</taxon>
        <taxon>Eucoccidiorida</taxon>
        <taxon>Eimeriorina</taxon>
        <taxon>Sarcocystidae</taxon>
        <taxon>Besnoitia</taxon>
    </lineage>
</organism>
<name>A0A2A9MF32_BESBE</name>
<evidence type="ECO:0000313" key="2">
    <source>
        <dbReference type="EMBL" id="PFH35814.1"/>
    </source>
</evidence>
<comment type="caution">
    <text evidence="2">The sequence shown here is derived from an EMBL/GenBank/DDBJ whole genome shotgun (WGS) entry which is preliminary data.</text>
</comment>
<dbReference type="Proteomes" id="UP000224006">
    <property type="component" value="Chromosome IV"/>
</dbReference>
<accession>A0A2A9MF32</accession>
<keyword evidence="3" id="KW-1185">Reference proteome</keyword>
<dbReference type="VEuPathDB" id="ToxoDB:BESB_054650"/>
<evidence type="ECO:0000313" key="3">
    <source>
        <dbReference type="Proteomes" id="UP000224006"/>
    </source>
</evidence>
<dbReference type="KEGG" id="bbes:BESB_054650"/>
<dbReference type="GeneID" id="40310394"/>